<dbReference type="Proteomes" id="UP001241848">
    <property type="component" value="Unassembled WGS sequence"/>
</dbReference>
<keyword evidence="2" id="KW-1185">Reference proteome</keyword>
<reference evidence="1 2" key="1">
    <citation type="submission" date="2022-10" db="EMBL/GenBank/DDBJ databases">
        <title>Paenibacillus description and whole genome data of maize root bacterial community.</title>
        <authorList>
            <person name="Marton D."/>
            <person name="Farkas M."/>
            <person name="Cserhati M."/>
        </authorList>
    </citation>
    <scope>NUCLEOTIDE SEQUENCE [LARGE SCALE GENOMIC DNA]</scope>
    <source>
        <strain evidence="1 2">P96</strain>
    </source>
</reference>
<comment type="caution">
    <text evidence="1">The sequence shown here is derived from an EMBL/GenBank/DDBJ whole genome shotgun (WGS) entry which is preliminary data.</text>
</comment>
<evidence type="ECO:0000313" key="2">
    <source>
        <dbReference type="Proteomes" id="UP001241848"/>
    </source>
</evidence>
<evidence type="ECO:0000313" key="1">
    <source>
        <dbReference type="EMBL" id="MDP4097959.1"/>
    </source>
</evidence>
<accession>A0ABT9FTG3</accession>
<proteinExistence type="predicted"/>
<gene>
    <name evidence="1" type="ORF">OIN60_14445</name>
</gene>
<organism evidence="1 2">
    <name type="scientific">Paenibacillus zeirhizosphaerae</name>
    <dbReference type="NCBI Taxonomy" id="2987519"/>
    <lineage>
        <taxon>Bacteria</taxon>
        <taxon>Bacillati</taxon>
        <taxon>Bacillota</taxon>
        <taxon>Bacilli</taxon>
        <taxon>Bacillales</taxon>
        <taxon>Paenibacillaceae</taxon>
        <taxon>Paenibacillus</taxon>
    </lineage>
</organism>
<protein>
    <recommendedName>
        <fullName evidence="3">NUDIX hydrolase</fullName>
    </recommendedName>
</protein>
<evidence type="ECO:0008006" key="3">
    <source>
        <dbReference type="Google" id="ProtNLM"/>
    </source>
</evidence>
<name>A0ABT9FTG3_9BACL</name>
<sequence length="73" mass="8211">MKRVSHHAIFFTFRGNIVGGEISISFPEEIEEVTWIEARKAGKYIHIPGELMGLITGESTVPYILRGTINHNT</sequence>
<dbReference type="RefSeq" id="WP_305755585.1">
    <property type="nucleotide sequence ID" value="NZ_JAPCKK010000017.1"/>
</dbReference>
<dbReference type="EMBL" id="JAPCKK010000017">
    <property type="protein sequence ID" value="MDP4097959.1"/>
    <property type="molecule type" value="Genomic_DNA"/>
</dbReference>